<sequence>MDMRTAEAVPCGAPTCPSMRPVAGVGGSLDLCTQQGVSAGDPTVPPPAASAGTCTLDTQCSAATPICDMTQATG</sequence>
<evidence type="ECO:0000313" key="1">
    <source>
        <dbReference type="EMBL" id="GFH32449.1"/>
    </source>
</evidence>
<evidence type="ECO:0000313" key="2">
    <source>
        <dbReference type="Proteomes" id="UP000485058"/>
    </source>
</evidence>
<dbReference type="AlphaFoldDB" id="A0A6A0AHK8"/>
<keyword evidence="2" id="KW-1185">Reference proteome</keyword>
<name>A0A6A0AHK8_HAELA</name>
<organism evidence="1 2">
    <name type="scientific">Haematococcus lacustris</name>
    <name type="common">Green alga</name>
    <name type="synonym">Haematococcus pluvialis</name>
    <dbReference type="NCBI Taxonomy" id="44745"/>
    <lineage>
        <taxon>Eukaryota</taxon>
        <taxon>Viridiplantae</taxon>
        <taxon>Chlorophyta</taxon>
        <taxon>core chlorophytes</taxon>
        <taxon>Chlorophyceae</taxon>
        <taxon>CS clade</taxon>
        <taxon>Chlamydomonadales</taxon>
        <taxon>Haematococcaceae</taxon>
        <taxon>Haematococcus</taxon>
    </lineage>
</organism>
<feature type="non-terminal residue" evidence="1">
    <location>
        <position position="1"/>
    </location>
</feature>
<proteinExistence type="predicted"/>
<dbReference type="Proteomes" id="UP000485058">
    <property type="component" value="Unassembled WGS sequence"/>
</dbReference>
<feature type="non-terminal residue" evidence="1">
    <location>
        <position position="74"/>
    </location>
</feature>
<comment type="caution">
    <text evidence="1">The sequence shown here is derived from an EMBL/GenBank/DDBJ whole genome shotgun (WGS) entry which is preliminary data.</text>
</comment>
<reference evidence="1 2" key="1">
    <citation type="submission" date="2020-02" db="EMBL/GenBank/DDBJ databases">
        <title>Draft genome sequence of Haematococcus lacustris strain NIES-144.</title>
        <authorList>
            <person name="Morimoto D."/>
            <person name="Nakagawa S."/>
            <person name="Yoshida T."/>
            <person name="Sawayama S."/>
        </authorList>
    </citation>
    <scope>NUCLEOTIDE SEQUENCE [LARGE SCALE GENOMIC DNA]</scope>
    <source>
        <strain evidence="1 2">NIES-144</strain>
    </source>
</reference>
<gene>
    <name evidence="1" type="ORF">HaLaN_31671</name>
</gene>
<dbReference type="EMBL" id="BLLF01006658">
    <property type="protein sequence ID" value="GFH32449.1"/>
    <property type="molecule type" value="Genomic_DNA"/>
</dbReference>
<protein>
    <submittedName>
        <fullName evidence="1">Uncharacterized protein</fullName>
    </submittedName>
</protein>
<accession>A0A6A0AHK8</accession>